<dbReference type="CDD" id="cd02440">
    <property type="entry name" value="AdoMet_MTases"/>
    <property type="match status" value="1"/>
</dbReference>
<proteinExistence type="predicted"/>
<reference evidence="2 3" key="1">
    <citation type="submission" date="2018-10" db="EMBL/GenBank/DDBJ databases">
        <title>Isolation from cow dung.</title>
        <authorList>
            <person name="Ling L."/>
        </authorList>
    </citation>
    <scope>NUCLEOTIDE SEQUENCE [LARGE SCALE GENOMIC DNA]</scope>
    <source>
        <strain evidence="2 3">NEAU-LL90</strain>
    </source>
</reference>
<dbReference type="EMBL" id="RFFH01000007">
    <property type="protein sequence ID" value="RMI31497.1"/>
    <property type="molecule type" value="Genomic_DNA"/>
</dbReference>
<dbReference type="PANTHER" id="PTHR45036:SF1">
    <property type="entry name" value="METHYLTRANSFERASE LIKE 7A"/>
    <property type="match status" value="1"/>
</dbReference>
<dbReference type="Proteomes" id="UP000279275">
    <property type="component" value="Unassembled WGS sequence"/>
</dbReference>
<name>A0A3M2L1H2_9NOCA</name>
<dbReference type="InterPro" id="IPR029063">
    <property type="entry name" value="SAM-dependent_MTases_sf"/>
</dbReference>
<dbReference type="Pfam" id="PF08241">
    <property type="entry name" value="Methyltransf_11"/>
    <property type="match status" value="1"/>
</dbReference>
<evidence type="ECO:0000313" key="2">
    <source>
        <dbReference type="EMBL" id="RMI31497.1"/>
    </source>
</evidence>
<keyword evidence="3" id="KW-1185">Reference proteome</keyword>
<feature type="domain" description="Methyltransferase type 11" evidence="1">
    <location>
        <begin position="25"/>
        <end position="118"/>
    </location>
</feature>
<dbReference type="GO" id="GO:0008757">
    <property type="term" value="F:S-adenosylmethionine-dependent methyltransferase activity"/>
    <property type="evidence" value="ECO:0007669"/>
    <property type="project" value="InterPro"/>
</dbReference>
<evidence type="ECO:0000313" key="3">
    <source>
        <dbReference type="Proteomes" id="UP000279275"/>
    </source>
</evidence>
<dbReference type="InterPro" id="IPR052356">
    <property type="entry name" value="Thiol_S-MT"/>
</dbReference>
<gene>
    <name evidence="2" type="ORF">EBN03_18810</name>
</gene>
<organism evidence="2 3">
    <name type="scientific">Nocardia stercoris</name>
    <dbReference type="NCBI Taxonomy" id="2483361"/>
    <lineage>
        <taxon>Bacteria</taxon>
        <taxon>Bacillati</taxon>
        <taxon>Actinomycetota</taxon>
        <taxon>Actinomycetes</taxon>
        <taxon>Mycobacteriales</taxon>
        <taxon>Nocardiaceae</taxon>
        <taxon>Nocardia</taxon>
    </lineage>
</organism>
<dbReference type="GO" id="GO:0032259">
    <property type="term" value="P:methylation"/>
    <property type="evidence" value="ECO:0007669"/>
    <property type="project" value="UniProtKB-KW"/>
</dbReference>
<sequence length="184" mass="20398">MRFFDRHLFGDTREWVCSRATGDTLEVAIGTGMNLPLYPADVRLTGLDFSPEMMARARARADESGRPVTLVPGDATAMPFDDAAFDTVVCTFGLCSILDVDAALREMRRVLRPDGRLLLADHVEAAPAPVRGVQWLLERVTVPLSEEHFRRRPLLRLPAAGFTVDTVERFALGIVERLVAHPTV</sequence>
<evidence type="ECO:0000259" key="1">
    <source>
        <dbReference type="Pfam" id="PF08241"/>
    </source>
</evidence>
<dbReference type="AlphaFoldDB" id="A0A3M2L1H2"/>
<dbReference type="PANTHER" id="PTHR45036">
    <property type="entry name" value="METHYLTRANSFERASE LIKE 7B"/>
    <property type="match status" value="1"/>
</dbReference>
<dbReference type="InterPro" id="IPR013216">
    <property type="entry name" value="Methyltransf_11"/>
</dbReference>
<accession>A0A3M2L1H2</accession>
<keyword evidence="2" id="KW-0808">Transferase</keyword>
<dbReference type="OrthoDB" id="65624at2"/>
<keyword evidence="2" id="KW-0489">Methyltransferase</keyword>
<comment type="caution">
    <text evidence="2">The sequence shown here is derived from an EMBL/GenBank/DDBJ whole genome shotgun (WGS) entry which is preliminary data.</text>
</comment>
<dbReference type="SUPFAM" id="SSF53335">
    <property type="entry name" value="S-adenosyl-L-methionine-dependent methyltransferases"/>
    <property type="match status" value="1"/>
</dbReference>
<dbReference type="Gene3D" id="3.40.50.150">
    <property type="entry name" value="Vaccinia Virus protein VP39"/>
    <property type="match status" value="1"/>
</dbReference>
<protein>
    <submittedName>
        <fullName evidence="2">Class I SAM-dependent methyltransferase</fullName>
    </submittedName>
</protein>